<feature type="compositionally biased region" description="Low complexity" evidence="1">
    <location>
        <begin position="466"/>
        <end position="475"/>
    </location>
</feature>
<feature type="compositionally biased region" description="Polar residues" evidence="1">
    <location>
        <begin position="614"/>
        <end position="624"/>
    </location>
</feature>
<feature type="region of interest" description="Disordered" evidence="1">
    <location>
        <begin position="367"/>
        <end position="408"/>
    </location>
</feature>
<gene>
    <name evidence="2" type="ORF">C8J55DRAFT_565184</name>
</gene>
<feature type="region of interest" description="Disordered" evidence="1">
    <location>
        <begin position="253"/>
        <end position="354"/>
    </location>
</feature>
<accession>A0A9W9DG14</accession>
<protein>
    <submittedName>
        <fullName evidence="2">Uncharacterized protein</fullName>
    </submittedName>
</protein>
<comment type="caution">
    <text evidence="2">The sequence shown here is derived from an EMBL/GenBank/DDBJ whole genome shotgun (WGS) entry which is preliminary data.</text>
</comment>
<feature type="region of interest" description="Disordered" evidence="1">
    <location>
        <begin position="590"/>
        <end position="624"/>
    </location>
</feature>
<evidence type="ECO:0000313" key="3">
    <source>
        <dbReference type="Proteomes" id="UP001150238"/>
    </source>
</evidence>
<feature type="compositionally biased region" description="Polar residues" evidence="1">
    <location>
        <begin position="271"/>
        <end position="292"/>
    </location>
</feature>
<dbReference type="EMBL" id="JANVFS010000040">
    <property type="protein sequence ID" value="KAJ4467713.1"/>
    <property type="molecule type" value="Genomic_DNA"/>
</dbReference>
<proteinExistence type="predicted"/>
<dbReference type="Proteomes" id="UP001150238">
    <property type="component" value="Unassembled WGS sequence"/>
</dbReference>
<organism evidence="2 3">
    <name type="scientific">Lentinula lateritia</name>
    <dbReference type="NCBI Taxonomy" id="40482"/>
    <lineage>
        <taxon>Eukaryota</taxon>
        <taxon>Fungi</taxon>
        <taxon>Dikarya</taxon>
        <taxon>Basidiomycota</taxon>
        <taxon>Agaricomycotina</taxon>
        <taxon>Agaricomycetes</taxon>
        <taxon>Agaricomycetidae</taxon>
        <taxon>Agaricales</taxon>
        <taxon>Marasmiineae</taxon>
        <taxon>Omphalotaceae</taxon>
        <taxon>Lentinula</taxon>
    </lineage>
</organism>
<feature type="compositionally biased region" description="Basic and acidic residues" evidence="1">
    <location>
        <begin position="669"/>
        <end position="679"/>
    </location>
</feature>
<dbReference type="AlphaFoldDB" id="A0A9W9DG14"/>
<feature type="region of interest" description="Disordered" evidence="1">
    <location>
        <begin position="643"/>
        <end position="683"/>
    </location>
</feature>
<name>A0A9W9DG14_9AGAR</name>
<sequence>MIASSELLQEPWYKATTNGSDISSVDGLSASAGSITRPTPKPNRKASLYSLIAGKDNSLFSNSSQQTVTPYTSLQSSTTSFSTLSSNISPLEKFRLRKAKSSFNMQGPASPSAVAGPSDLSRIHSVTAISQSNLRKDLWAPAHDNDADAVLRIIDRPPNLSRISTEADTPKVSVRVVGRGGQGSRPRPTNQRISHLHQSLQDQQISPTSLVDSFDNVSRTHAKAPAVPGPISIARVVGRGGLGSKRRVHLNSSSTFLSPSLSSDPRVYPHQRTQSTPTHSRNFAGSSSSLQSPAIRVSGRGGAGSRLRVKSPSLASGPSLATMCKIKWKNRKRAQSKSDTSAFPEPSIPPRPKISRFVSLKRAKVDNNIPQSNDNNDDESQPLPVIPASPPLPNTVDLEHDPTSTSTTLSVYVHPSDVRLPAAAPRNKLERTLGDAVPSHMLLSANANHIPDIPLGKPDRRRSRGSIHSLSSLSSTAKSNHRRSVARSLSSLGSFIRLSNSRPSSDVFVYSEEGGNDVFDVIEGDDDKEEVCWIDNEFDSYSREGTVTPISPMVFSVRPPSPMPPSKPKLIVDSNVSVDGTSASVVSVGTEADGQDSSVLISDDDHRSAHSEVHTQATSNDGSLSDTLFSFTDVCDAAPQPASPIIFFSEPEPDSERPSSTVRPFTPRSDAESDARESTPRTQVEALLSEPIQSLTNSPSSTSLFRSSFPFHPRREEREVAEPHAHGWTGEWNRKDMQDVIRSLRELK</sequence>
<reference evidence="2" key="1">
    <citation type="submission" date="2022-08" db="EMBL/GenBank/DDBJ databases">
        <authorList>
            <consortium name="DOE Joint Genome Institute"/>
            <person name="Min B."/>
            <person name="Riley R."/>
            <person name="Sierra-Patev S."/>
            <person name="Naranjo-Ortiz M."/>
            <person name="Looney B."/>
            <person name="Konkel Z."/>
            <person name="Slot J.C."/>
            <person name="Sakamoto Y."/>
            <person name="Steenwyk J.L."/>
            <person name="Rokas A."/>
            <person name="Carro J."/>
            <person name="Camarero S."/>
            <person name="Ferreira P."/>
            <person name="Molpeceres G."/>
            <person name="Ruiz-Duenas F.J."/>
            <person name="Serrano A."/>
            <person name="Henrissat B."/>
            <person name="Drula E."/>
            <person name="Hughes K.W."/>
            <person name="Mata J.L."/>
            <person name="Ishikawa N.K."/>
            <person name="Vargas-Isla R."/>
            <person name="Ushijima S."/>
            <person name="Smith C.A."/>
            <person name="Ahrendt S."/>
            <person name="Andreopoulos W."/>
            <person name="He G."/>
            <person name="Labutti K."/>
            <person name="Lipzen A."/>
            <person name="Ng V."/>
            <person name="Sandor L."/>
            <person name="Barry K."/>
            <person name="Martinez A.T."/>
            <person name="Xiao Y."/>
            <person name="Gibbons J.G."/>
            <person name="Terashima K."/>
            <person name="Hibbett D.S."/>
            <person name="Grigoriev I.V."/>
        </authorList>
    </citation>
    <scope>NUCLEOTIDE SEQUENCE</scope>
    <source>
        <strain evidence="2">Sp2 HRB7682 ss15</strain>
    </source>
</reference>
<feature type="compositionally biased region" description="Basic and acidic residues" evidence="1">
    <location>
        <begin position="603"/>
        <end position="613"/>
    </location>
</feature>
<feature type="compositionally biased region" description="Basic residues" evidence="1">
    <location>
        <begin position="326"/>
        <end position="335"/>
    </location>
</feature>
<reference evidence="2" key="2">
    <citation type="journal article" date="2023" name="Proc. Natl. Acad. Sci. U.S.A.">
        <title>A global phylogenomic analysis of the shiitake genus Lentinula.</title>
        <authorList>
            <person name="Sierra-Patev S."/>
            <person name="Min B."/>
            <person name="Naranjo-Ortiz M."/>
            <person name="Looney B."/>
            <person name="Konkel Z."/>
            <person name="Slot J.C."/>
            <person name="Sakamoto Y."/>
            <person name="Steenwyk J.L."/>
            <person name="Rokas A."/>
            <person name="Carro J."/>
            <person name="Camarero S."/>
            <person name="Ferreira P."/>
            <person name="Molpeceres G."/>
            <person name="Ruiz-Duenas F.J."/>
            <person name="Serrano A."/>
            <person name="Henrissat B."/>
            <person name="Drula E."/>
            <person name="Hughes K.W."/>
            <person name="Mata J.L."/>
            <person name="Ishikawa N.K."/>
            <person name="Vargas-Isla R."/>
            <person name="Ushijima S."/>
            <person name="Smith C.A."/>
            <person name="Donoghue J."/>
            <person name="Ahrendt S."/>
            <person name="Andreopoulos W."/>
            <person name="He G."/>
            <person name="LaButti K."/>
            <person name="Lipzen A."/>
            <person name="Ng V."/>
            <person name="Riley R."/>
            <person name="Sandor L."/>
            <person name="Barry K."/>
            <person name="Martinez A.T."/>
            <person name="Xiao Y."/>
            <person name="Gibbons J.G."/>
            <person name="Terashima K."/>
            <person name="Grigoriev I.V."/>
            <person name="Hibbett D."/>
        </authorList>
    </citation>
    <scope>NUCLEOTIDE SEQUENCE</scope>
    <source>
        <strain evidence="2">Sp2 HRB7682 ss15</strain>
    </source>
</reference>
<evidence type="ECO:0000256" key="1">
    <source>
        <dbReference type="SAM" id="MobiDB-lite"/>
    </source>
</evidence>
<feature type="region of interest" description="Disordered" evidence="1">
    <location>
        <begin position="449"/>
        <end position="484"/>
    </location>
</feature>
<feature type="compositionally biased region" description="Low complexity" evidence="1">
    <location>
        <begin position="253"/>
        <end position="263"/>
    </location>
</feature>
<evidence type="ECO:0000313" key="2">
    <source>
        <dbReference type="EMBL" id="KAJ4467713.1"/>
    </source>
</evidence>
<feature type="compositionally biased region" description="Pro residues" evidence="1">
    <location>
        <begin position="384"/>
        <end position="393"/>
    </location>
</feature>